<proteinExistence type="predicted"/>
<gene>
    <name evidence="2" type="ORF">ACFQ27_14130</name>
</gene>
<keyword evidence="1" id="KW-1133">Transmembrane helix</keyword>
<dbReference type="EMBL" id="JBHTLQ010000033">
    <property type="protein sequence ID" value="MFD1191723.1"/>
    <property type="molecule type" value="Genomic_DNA"/>
</dbReference>
<dbReference type="InterPro" id="IPR016990">
    <property type="entry name" value="UCP032162_TM"/>
</dbReference>
<dbReference type="InterPro" id="IPR019253">
    <property type="entry name" value="DUF2244_TM"/>
</dbReference>
<keyword evidence="3" id="KW-1185">Reference proteome</keyword>
<reference evidence="3" key="1">
    <citation type="journal article" date="2019" name="Int. J. Syst. Evol. Microbiol.">
        <title>The Global Catalogue of Microorganisms (GCM) 10K type strain sequencing project: providing services to taxonomists for standard genome sequencing and annotation.</title>
        <authorList>
            <consortium name="The Broad Institute Genomics Platform"/>
            <consortium name="The Broad Institute Genome Sequencing Center for Infectious Disease"/>
            <person name="Wu L."/>
            <person name="Ma J."/>
        </authorList>
    </citation>
    <scope>NUCLEOTIDE SEQUENCE [LARGE SCALE GENOMIC DNA]</scope>
    <source>
        <strain evidence="3">CCUG 55074</strain>
    </source>
</reference>
<feature type="transmembrane region" description="Helical" evidence="1">
    <location>
        <begin position="47"/>
        <end position="69"/>
    </location>
</feature>
<organism evidence="2 3">
    <name type="scientific">Phenylobacterium conjunctum</name>
    <dbReference type="NCBI Taxonomy" id="1298959"/>
    <lineage>
        <taxon>Bacteria</taxon>
        <taxon>Pseudomonadati</taxon>
        <taxon>Pseudomonadota</taxon>
        <taxon>Alphaproteobacteria</taxon>
        <taxon>Caulobacterales</taxon>
        <taxon>Caulobacteraceae</taxon>
        <taxon>Phenylobacterium</taxon>
    </lineage>
</organism>
<keyword evidence="1" id="KW-0472">Membrane</keyword>
<evidence type="ECO:0000256" key="1">
    <source>
        <dbReference type="SAM" id="Phobius"/>
    </source>
</evidence>
<evidence type="ECO:0000313" key="3">
    <source>
        <dbReference type="Proteomes" id="UP001597216"/>
    </source>
</evidence>
<evidence type="ECO:0000313" key="2">
    <source>
        <dbReference type="EMBL" id="MFD1191723.1"/>
    </source>
</evidence>
<name>A0ABW3T413_9CAUL</name>
<dbReference type="RefSeq" id="WP_374344166.1">
    <property type="nucleotide sequence ID" value="NZ_JBHTLQ010000033.1"/>
</dbReference>
<protein>
    <submittedName>
        <fullName evidence="2">DUF2244 domain-containing protein</fullName>
    </submittedName>
</protein>
<sequence length="158" mass="17587">MDDRVFMDAEIRPNRSLSERGFIILICIITVLNCCSAAVFLSVGATLIPIFLGADVLAIAVAFMVSFAAGRQIERVLVTDRAVQVIRETPRWRQVVWESPTAFTRVSVRTEEDDRAVDVRLALSNRDAPVAAALNPTERAEFARALDDAIRKARSARW</sequence>
<feature type="transmembrane region" description="Helical" evidence="1">
    <location>
        <begin position="21"/>
        <end position="41"/>
    </location>
</feature>
<dbReference type="Pfam" id="PF10003">
    <property type="entry name" value="DUF2244"/>
    <property type="match status" value="1"/>
</dbReference>
<comment type="caution">
    <text evidence="2">The sequence shown here is derived from an EMBL/GenBank/DDBJ whole genome shotgun (WGS) entry which is preliminary data.</text>
</comment>
<accession>A0ABW3T413</accession>
<keyword evidence="1" id="KW-0812">Transmembrane</keyword>
<dbReference type="PIRSF" id="PIRSF032162">
    <property type="entry name" value="UCP032162_imp"/>
    <property type="match status" value="1"/>
</dbReference>
<dbReference type="Proteomes" id="UP001597216">
    <property type="component" value="Unassembled WGS sequence"/>
</dbReference>